<dbReference type="EMBL" id="CP069032">
    <property type="protein sequence ID" value="QRD00071.1"/>
    <property type="molecule type" value="Genomic_DNA"/>
</dbReference>
<gene>
    <name evidence="1" type="ORF">JI435_304940</name>
</gene>
<organism evidence="1 2">
    <name type="scientific">Phaeosphaeria nodorum (strain SN15 / ATCC MYA-4574 / FGSC 10173)</name>
    <name type="common">Glume blotch fungus</name>
    <name type="synonym">Parastagonospora nodorum</name>
    <dbReference type="NCBI Taxonomy" id="321614"/>
    <lineage>
        <taxon>Eukaryota</taxon>
        <taxon>Fungi</taxon>
        <taxon>Dikarya</taxon>
        <taxon>Ascomycota</taxon>
        <taxon>Pezizomycotina</taxon>
        <taxon>Dothideomycetes</taxon>
        <taxon>Pleosporomycetidae</taxon>
        <taxon>Pleosporales</taxon>
        <taxon>Pleosporineae</taxon>
        <taxon>Phaeosphaeriaceae</taxon>
        <taxon>Parastagonospora</taxon>
    </lineage>
</organism>
<name>A0A7U2FBT8_PHANO</name>
<sequence length="89" mass="9593">MLCQPYVPPSGSSDLQDLVVCDTAPHPNTAANTPEVESLARLSFTLQEYPIQTSFPGYGQTNAHLAASFVPDVYSSDTRTAAPTRKRPP</sequence>
<evidence type="ECO:0000313" key="2">
    <source>
        <dbReference type="Proteomes" id="UP000663193"/>
    </source>
</evidence>
<dbReference type="VEuPathDB" id="FungiDB:JI435_304940"/>
<evidence type="ECO:0000313" key="1">
    <source>
        <dbReference type="EMBL" id="QRD00071.1"/>
    </source>
</evidence>
<keyword evidence="2" id="KW-1185">Reference proteome</keyword>
<reference evidence="2" key="1">
    <citation type="journal article" date="2021" name="BMC Genomics">
        <title>Chromosome-level genome assembly and manually-curated proteome of model necrotroph Parastagonospora nodorum Sn15 reveals a genome-wide trove of candidate effector homologs, and redundancy of virulence-related functions within an accessory chromosome.</title>
        <authorList>
            <person name="Bertazzoni S."/>
            <person name="Jones D.A.B."/>
            <person name="Phan H.T."/>
            <person name="Tan K.-C."/>
            <person name="Hane J.K."/>
        </authorList>
    </citation>
    <scope>NUCLEOTIDE SEQUENCE [LARGE SCALE GENOMIC DNA]</scope>
    <source>
        <strain evidence="2">SN15 / ATCC MYA-4574 / FGSC 10173)</strain>
    </source>
</reference>
<protein>
    <submittedName>
        <fullName evidence="1">Uncharacterized protein</fullName>
    </submittedName>
</protein>
<dbReference type="AlphaFoldDB" id="A0A7U2FBT8"/>
<accession>A0A7U2FBT8</accession>
<dbReference type="Proteomes" id="UP000663193">
    <property type="component" value="Chromosome 10"/>
</dbReference>
<proteinExistence type="predicted"/>